<reference evidence="2 3" key="1">
    <citation type="submission" date="2016-10" db="EMBL/GenBank/DDBJ databases">
        <title>Genome sequence of Streptomyces gilvigriseus MUSC 26.</title>
        <authorList>
            <person name="Lee L.-H."/>
            <person name="Ser H.-L."/>
        </authorList>
    </citation>
    <scope>NUCLEOTIDE SEQUENCE [LARGE SCALE GENOMIC DNA]</scope>
    <source>
        <strain evidence="2 3">MUSC 26</strain>
    </source>
</reference>
<dbReference type="EMBL" id="MLCF01000054">
    <property type="protein sequence ID" value="OIV37393.1"/>
    <property type="molecule type" value="Genomic_DNA"/>
</dbReference>
<organism evidence="2 3">
    <name type="scientific">Mangrovactinospora gilvigrisea</name>
    <dbReference type="NCBI Taxonomy" id="1428644"/>
    <lineage>
        <taxon>Bacteria</taxon>
        <taxon>Bacillati</taxon>
        <taxon>Actinomycetota</taxon>
        <taxon>Actinomycetes</taxon>
        <taxon>Kitasatosporales</taxon>
        <taxon>Streptomycetaceae</taxon>
        <taxon>Mangrovactinospora</taxon>
    </lineage>
</organism>
<name>A0A1J7BV82_9ACTN</name>
<accession>A0A1J7BV82</accession>
<protein>
    <recommendedName>
        <fullName evidence="4">VWA domain-containing protein</fullName>
    </recommendedName>
</protein>
<evidence type="ECO:0000256" key="1">
    <source>
        <dbReference type="SAM" id="MobiDB-lite"/>
    </source>
</evidence>
<dbReference type="SUPFAM" id="SSF53300">
    <property type="entry name" value="vWA-like"/>
    <property type="match status" value="1"/>
</dbReference>
<dbReference type="InterPro" id="IPR036465">
    <property type="entry name" value="vWFA_dom_sf"/>
</dbReference>
<comment type="caution">
    <text evidence="2">The sequence shown here is derived from an EMBL/GenBank/DDBJ whole genome shotgun (WGS) entry which is preliminary data.</text>
</comment>
<feature type="region of interest" description="Disordered" evidence="1">
    <location>
        <begin position="259"/>
        <end position="323"/>
    </location>
</feature>
<evidence type="ECO:0000313" key="3">
    <source>
        <dbReference type="Proteomes" id="UP000243342"/>
    </source>
</evidence>
<dbReference type="AlphaFoldDB" id="A0A1J7BV82"/>
<feature type="compositionally biased region" description="Low complexity" evidence="1">
    <location>
        <begin position="296"/>
        <end position="311"/>
    </location>
</feature>
<dbReference type="RefSeq" id="WP_071656652.1">
    <property type="nucleotide sequence ID" value="NZ_MLCF01000054.1"/>
</dbReference>
<dbReference type="Proteomes" id="UP000243342">
    <property type="component" value="Unassembled WGS sequence"/>
</dbReference>
<dbReference type="STRING" id="1428644.BIV57_11290"/>
<keyword evidence="3" id="KW-1185">Reference proteome</keyword>
<proteinExistence type="predicted"/>
<dbReference type="Gene3D" id="3.40.50.410">
    <property type="entry name" value="von Willebrand factor, type A domain"/>
    <property type="match status" value="1"/>
</dbReference>
<gene>
    <name evidence="2" type="ORF">BIV57_11290</name>
</gene>
<sequence>MTGHLHRRSPAQLAEDARWEDDGGALVRERDDAPQWRRIAAALSARLPELSGREDLLVTIDQHTRSGAPAAFFPSLAAIEMAANVFAPLVPKSIRPERVGDEERYPVAWGALVHEAAHAAHSRWTTPLHLRGTAADEAAQLLEESRAEHRHLARRSADRQFLRRAVHRLVLDDLADPQVEERWQAGQAAGLILARRDAGVLDEDEAQPVAEAVEHLLGAETLDRLAAIWTDAHTTGDDDTEAMLALGRAWCESLGARPEEAPPVAMGGGSGSGSAVAEAARQAAGSASAHQRQEAEAGADARAVRAKAAASRKTDRARDRAAAAQAEKVFAPAAGAIAPGGRRNEALFDPRVGSRNPLAAERRAAAVLARALRAAAARERTERVTTSAAPPGRLVMRAALARDAQRAAGAVPSAEPWKAVQRRHVPNPPLRVGIAVDVSGSMAAATGPMASAAWITAQACTLTDPNSRSAALAFSTDLTALTRPGRAPRHVPYLLADGGGQCLAEAADALTSALALDRPGAGRLLVVASDGFYTPAERAFATDRLNQLAASGCAVLQIAFDDQVVPLPHATVLIVADPASAVAAVATAATTALRNAC</sequence>
<evidence type="ECO:0000313" key="2">
    <source>
        <dbReference type="EMBL" id="OIV37393.1"/>
    </source>
</evidence>
<feature type="compositionally biased region" description="Low complexity" evidence="1">
    <location>
        <begin position="273"/>
        <end position="289"/>
    </location>
</feature>
<dbReference type="OrthoDB" id="4025922at2"/>
<feature type="compositionally biased region" description="Basic and acidic residues" evidence="1">
    <location>
        <begin position="312"/>
        <end position="321"/>
    </location>
</feature>
<evidence type="ECO:0008006" key="4">
    <source>
        <dbReference type="Google" id="ProtNLM"/>
    </source>
</evidence>